<dbReference type="EMBL" id="JBHTLP010000001">
    <property type="protein sequence ID" value="MFD1139740.1"/>
    <property type="molecule type" value="Genomic_DNA"/>
</dbReference>
<dbReference type="Proteomes" id="UP001597116">
    <property type="component" value="Unassembled WGS sequence"/>
</dbReference>
<accession>A0ABW3Q5I1</accession>
<feature type="domain" description="DUF6970" evidence="1">
    <location>
        <begin position="36"/>
        <end position="111"/>
    </location>
</feature>
<sequence length="115" mass="12888">MKTFVSILILTLILGCEDKNPAPETVPDCIQQVIEKIKQEPVWNPPAQVYRYAFKGQEVYYIPPRCCDIPGVVIANCDTLCAPDGGFSGKGDGRCPEFSKEAENPMLVWEDRRKP</sequence>
<reference evidence="3" key="1">
    <citation type="journal article" date="2019" name="Int. J. Syst. Evol. Microbiol.">
        <title>The Global Catalogue of Microorganisms (GCM) 10K type strain sequencing project: providing services to taxonomists for standard genome sequencing and annotation.</title>
        <authorList>
            <consortium name="The Broad Institute Genomics Platform"/>
            <consortium name="The Broad Institute Genome Sequencing Center for Infectious Disease"/>
            <person name="Wu L."/>
            <person name="Ma J."/>
        </authorList>
    </citation>
    <scope>NUCLEOTIDE SEQUENCE [LARGE SCALE GENOMIC DNA]</scope>
    <source>
        <strain evidence="3">CCUG 55608</strain>
    </source>
</reference>
<dbReference type="RefSeq" id="WP_265990422.1">
    <property type="nucleotide sequence ID" value="NZ_CP110973.1"/>
</dbReference>
<organism evidence="2 3">
    <name type="scientific">Larkinella insperata</name>
    <dbReference type="NCBI Taxonomy" id="332158"/>
    <lineage>
        <taxon>Bacteria</taxon>
        <taxon>Pseudomonadati</taxon>
        <taxon>Bacteroidota</taxon>
        <taxon>Cytophagia</taxon>
        <taxon>Cytophagales</taxon>
        <taxon>Spirosomataceae</taxon>
        <taxon>Larkinella</taxon>
    </lineage>
</organism>
<evidence type="ECO:0000313" key="2">
    <source>
        <dbReference type="EMBL" id="MFD1139740.1"/>
    </source>
</evidence>
<dbReference type="PROSITE" id="PS51257">
    <property type="entry name" value="PROKAR_LIPOPROTEIN"/>
    <property type="match status" value="1"/>
</dbReference>
<keyword evidence="3" id="KW-1185">Reference proteome</keyword>
<dbReference type="Pfam" id="PF22311">
    <property type="entry name" value="DUF6970"/>
    <property type="match status" value="1"/>
</dbReference>
<protein>
    <submittedName>
        <fullName evidence="2">DUF6970 domain-containing protein</fullName>
    </submittedName>
</protein>
<comment type="caution">
    <text evidence="2">The sequence shown here is derived from an EMBL/GenBank/DDBJ whole genome shotgun (WGS) entry which is preliminary data.</text>
</comment>
<name>A0ABW3Q5I1_9BACT</name>
<proteinExistence type="predicted"/>
<dbReference type="InterPro" id="IPR054243">
    <property type="entry name" value="DUF6970"/>
</dbReference>
<evidence type="ECO:0000259" key="1">
    <source>
        <dbReference type="Pfam" id="PF22311"/>
    </source>
</evidence>
<gene>
    <name evidence="2" type="ORF">ACFQ4C_01405</name>
</gene>
<evidence type="ECO:0000313" key="3">
    <source>
        <dbReference type="Proteomes" id="UP001597116"/>
    </source>
</evidence>